<name>A0A0E3JXG2_CLOSL</name>
<dbReference type="PANTHER" id="PTHR46795">
    <property type="entry name" value="ABC TRANSPORTER PERMEASE-RELATED-RELATED"/>
    <property type="match status" value="1"/>
</dbReference>
<evidence type="ECO:0000313" key="3">
    <source>
        <dbReference type="Proteomes" id="UP000033115"/>
    </source>
</evidence>
<keyword evidence="1" id="KW-0472">Membrane</keyword>
<evidence type="ECO:0000256" key="1">
    <source>
        <dbReference type="SAM" id="Phobius"/>
    </source>
</evidence>
<accession>A0A0E3JXG2</accession>
<dbReference type="EMBL" id="CP009933">
    <property type="protein sequence ID" value="AKA68149.1"/>
    <property type="molecule type" value="Genomic_DNA"/>
</dbReference>
<keyword evidence="1" id="KW-0812">Transmembrane</keyword>
<evidence type="ECO:0000313" key="2">
    <source>
        <dbReference type="EMBL" id="AKA68149.1"/>
    </source>
</evidence>
<dbReference type="RefSeq" id="WP_029159640.1">
    <property type="nucleotide sequence ID" value="NZ_CP009933.1"/>
</dbReference>
<protein>
    <submittedName>
        <fullName evidence="2">Permease</fullName>
    </submittedName>
</protein>
<gene>
    <name evidence="2" type="ORF">CSCA_1024</name>
</gene>
<reference evidence="2 3" key="1">
    <citation type="journal article" date="2015" name="J. Biotechnol.">
        <title>Complete genome sequence of a malodorant-producing acetogen, Clostridium scatologenes ATCC 25775(T).</title>
        <authorList>
            <person name="Zhu Z."/>
            <person name="Guo T."/>
            <person name="Zheng H."/>
            <person name="Song T."/>
            <person name="Ouyang P."/>
            <person name="Xie J."/>
        </authorList>
    </citation>
    <scope>NUCLEOTIDE SEQUENCE [LARGE SCALE GENOMIC DNA]</scope>
    <source>
        <strain evidence="2 3">ATCC 25775</strain>
    </source>
</reference>
<feature type="transmembrane region" description="Helical" evidence="1">
    <location>
        <begin position="219"/>
        <end position="242"/>
    </location>
</feature>
<feature type="transmembrane region" description="Helical" evidence="1">
    <location>
        <begin position="20"/>
        <end position="39"/>
    </location>
</feature>
<feature type="transmembrane region" description="Helical" evidence="1">
    <location>
        <begin position="272"/>
        <end position="291"/>
    </location>
</feature>
<organism evidence="2 3">
    <name type="scientific">Clostridium scatologenes</name>
    <dbReference type="NCBI Taxonomy" id="1548"/>
    <lineage>
        <taxon>Bacteria</taxon>
        <taxon>Bacillati</taxon>
        <taxon>Bacillota</taxon>
        <taxon>Clostridia</taxon>
        <taxon>Eubacteriales</taxon>
        <taxon>Clostridiaceae</taxon>
        <taxon>Clostridium</taxon>
    </lineage>
</organism>
<feature type="transmembrane region" description="Helical" evidence="1">
    <location>
        <begin position="191"/>
        <end position="207"/>
    </location>
</feature>
<feature type="transmembrane region" description="Helical" evidence="1">
    <location>
        <begin position="394"/>
        <end position="415"/>
    </location>
</feature>
<feature type="transmembrane region" description="Helical" evidence="1">
    <location>
        <begin position="368"/>
        <end position="388"/>
    </location>
</feature>
<dbReference type="AlphaFoldDB" id="A0A0E3JXG2"/>
<proteinExistence type="predicted"/>
<dbReference type="KEGG" id="csq:CSCA_1024"/>
<feature type="transmembrane region" description="Helical" evidence="1">
    <location>
        <begin position="103"/>
        <end position="132"/>
    </location>
</feature>
<feature type="transmembrane region" description="Helical" evidence="1">
    <location>
        <begin position="51"/>
        <end position="71"/>
    </location>
</feature>
<dbReference type="PANTHER" id="PTHR46795:SF3">
    <property type="entry name" value="ABC TRANSPORTER PERMEASE"/>
    <property type="match status" value="1"/>
</dbReference>
<dbReference type="HOGENOM" id="CLU_648462_0_0_9"/>
<dbReference type="Proteomes" id="UP000033115">
    <property type="component" value="Chromosome"/>
</dbReference>
<feature type="transmembrane region" description="Helical" evidence="1">
    <location>
        <begin position="311"/>
        <end position="332"/>
    </location>
</feature>
<dbReference type="STRING" id="1548.CSCA_1024"/>
<feature type="transmembrane region" description="Helical" evidence="1">
    <location>
        <begin position="144"/>
        <end position="165"/>
    </location>
</feature>
<keyword evidence="1" id="KW-1133">Transmembrane helix</keyword>
<dbReference type="InterPro" id="IPR052536">
    <property type="entry name" value="ABC-4_Integral_Memb_Prot"/>
</dbReference>
<sequence>MNFKEMLKKTIKLNFDQYFVFIFCLILSVLFFFVELTLYNSYAIMSMQGNIFILPSIAIFNTALWNIFMYISFIKCRQKEFTTFLTLGMTCSELKILIVIENILIFIIYIPIGLILGIVFSKIIVLFIFKLAGIHVFSFKIEKIIYIITIGYSALLTAIFILWTFRFIDNLSLSNITKQDNFYALASKKERLLKVLLFTLIISYINFNERNIVSFPFKYYVDYCLICIISVYALCSAFVRIFTTYIKKRKKLYYKKILLINEIEDSLKRNKITIFFIAFLNITFIISHRVYDLPNIKMIFPVYNFFKGSSFNLIYIFIVLLSFITSANILYFKMKIDLYNWQSKKIKLYSIGLIDEEINAILVYRLRIIFFSHVFLTVLASILYIYILNINIGFIINTVKILICYFIIQLLGYIITKHKLKLI</sequence>
<keyword evidence="3" id="KW-1185">Reference proteome</keyword>